<proteinExistence type="predicted"/>
<sequence>MATTPMPTRNARQIAVSLSWCFAVIAVSVGLNSLIQSNQPQSRLKKLATPPTVVSIDVHDIFDVGVLEITATTVLTFNYIVPPLLLPSSPSPFVSRLRTLSTKTLRVQAYSLFFCCIVLLAAMIPFILFYATREAVVRAFVGTLELPKEVVEKVSAASGSLPVYSKIDYSELIVIFAWFSLFFTFIAAVVLLKADKVARAAAILNANLETSDEKANLEASDEKESESRLEKGDA</sequence>
<name>A0A0C9Y167_9AGAR</name>
<feature type="transmembrane region" description="Helical" evidence="2">
    <location>
        <begin position="109"/>
        <end position="131"/>
    </location>
</feature>
<dbReference type="EMBL" id="KN838601">
    <property type="protein sequence ID" value="KIK01823.1"/>
    <property type="molecule type" value="Genomic_DNA"/>
</dbReference>
<feature type="transmembrane region" description="Helical" evidence="2">
    <location>
        <begin position="172"/>
        <end position="192"/>
    </location>
</feature>
<dbReference type="Proteomes" id="UP000054477">
    <property type="component" value="Unassembled WGS sequence"/>
</dbReference>
<protein>
    <submittedName>
        <fullName evidence="3">Uncharacterized protein</fullName>
    </submittedName>
</protein>
<reference evidence="3 4" key="1">
    <citation type="submission" date="2014-04" db="EMBL/GenBank/DDBJ databases">
        <authorList>
            <consortium name="DOE Joint Genome Institute"/>
            <person name="Kuo A."/>
            <person name="Kohler A."/>
            <person name="Nagy L.G."/>
            <person name="Floudas D."/>
            <person name="Copeland A."/>
            <person name="Barry K.W."/>
            <person name="Cichocki N."/>
            <person name="Veneault-Fourrey C."/>
            <person name="LaButti K."/>
            <person name="Lindquist E.A."/>
            <person name="Lipzen A."/>
            <person name="Lundell T."/>
            <person name="Morin E."/>
            <person name="Murat C."/>
            <person name="Sun H."/>
            <person name="Tunlid A."/>
            <person name="Henrissat B."/>
            <person name="Grigoriev I.V."/>
            <person name="Hibbett D.S."/>
            <person name="Martin F."/>
            <person name="Nordberg H.P."/>
            <person name="Cantor M.N."/>
            <person name="Hua S.X."/>
        </authorList>
    </citation>
    <scope>NUCLEOTIDE SEQUENCE [LARGE SCALE GENOMIC DNA]</scope>
    <source>
        <strain evidence="3 4">LaAM-08-1</strain>
    </source>
</reference>
<keyword evidence="2" id="KW-1133">Transmembrane helix</keyword>
<dbReference type="OrthoDB" id="2560085at2759"/>
<feature type="region of interest" description="Disordered" evidence="1">
    <location>
        <begin position="212"/>
        <end position="234"/>
    </location>
</feature>
<reference evidence="4" key="2">
    <citation type="submission" date="2015-01" db="EMBL/GenBank/DDBJ databases">
        <title>Evolutionary Origins and Diversification of the Mycorrhizal Mutualists.</title>
        <authorList>
            <consortium name="DOE Joint Genome Institute"/>
            <consortium name="Mycorrhizal Genomics Consortium"/>
            <person name="Kohler A."/>
            <person name="Kuo A."/>
            <person name="Nagy L.G."/>
            <person name="Floudas D."/>
            <person name="Copeland A."/>
            <person name="Barry K.W."/>
            <person name="Cichocki N."/>
            <person name="Veneault-Fourrey C."/>
            <person name="LaButti K."/>
            <person name="Lindquist E.A."/>
            <person name="Lipzen A."/>
            <person name="Lundell T."/>
            <person name="Morin E."/>
            <person name="Murat C."/>
            <person name="Riley R."/>
            <person name="Ohm R."/>
            <person name="Sun H."/>
            <person name="Tunlid A."/>
            <person name="Henrissat B."/>
            <person name="Grigoriev I.V."/>
            <person name="Hibbett D.S."/>
            <person name="Martin F."/>
        </authorList>
    </citation>
    <scope>NUCLEOTIDE SEQUENCE [LARGE SCALE GENOMIC DNA]</scope>
    <source>
        <strain evidence="4">LaAM-08-1</strain>
    </source>
</reference>
<keyword evidence="4" id="KW-1185">Reference proteome</keyword>
<dbReference type="HOGENOM" id="CLU_101868_0_0_1"/>
<organism evidence="3 4">
    <name type="scientific">Laccaria amethystina LaAM-08-1</name>
    <dbReference type="NCBI Taxonomy" id="1095629"/>
    <lineage>
        <taxon>Eukaryota</taxon>
        <taxon>Fungi</taxon>
        <taxon>Dikarya</taxon>
        <taxon>Basidiomycota</taxon>
        <taxon>Agaricomycotina</taxon>
        <taxon>Agaricomycetes</taxon>
        <taxon>Agaricomycetidae</taxon>
        <taxon>Agaricales</taxon>
        <taxon>Agaricineae</taxon>
        <taxon>Hydnangiaceae</taxon>
        <taxon>Laccaria</taxon>
    </lineage>
</organism>
<accession>A0A0C9Y167</accession>
<evidence type="ECO:0000313" key="4">
    <source>
        <dbReference type="Proteomes" id="UP000054477"/>
    </source>
</evidence>
<gene>
    <name evidence="3" type="ORF">K443DRAFT_98023</name>
</gene>
<dbReference type="AlphaFoldDB" id="A0A0C9Y167"/>
<feature type="transmembrane region" description="Helical" evidence="2">
    <location>
        <begin position="14"/>
        <end position="35"/>
    </location>
</feature>
<keyword evidence="2" id="KW-0812">Transmembrane</keyword>
<dbReference type="STRING" id="1095629.A0A0C9Y167"/>
<evidence type="ECO:0000256" key="2">
    <source>
        <dbReference type="SAM" id="Phobius"/>
    </source>
</evidence>
<evidence type="ECO:0000256" key="1">
    <source>
        <dbReference type="SAM" id="MobiDB-lite"/>
    </source>
</evidence>
<keyword evidence="2" id="KW-0472">Membrane</keyword>
<evidence type="ECO:0000313" key="3">
    <source>
        <dbReference type="EMBL" id="KIK01823.1"/>
    </source>
</evidence>